<dbReference type="Proteomes" id="UP000800094">
    <property type="component" value="Unassembled WGS sequence"/>
</dbReference>
<evidence type="ECO:0000313" key="2">
    <source>
        <dbReference type="EMBL" id="KAF2252462.1"/>
    </source>
</evidence>
<evidence type="ECO:0000313" key="3">
    <source>
        <dbReference type="Proteomes" id="UP000800094"/>
    </source>
</evidence>
<dbReference type="RefSeq" id="XP_033687466.1">
    <property type="nucleotide sequence ID" value="XM_033821218.1"/>
</dbReference>
<dbReference type="GeneID" id="54574548"/>
<proteinExistence type="predicted"/>
<organism evidence="2 3">
    <name type="scientific">Trematosphaeria pertusa</name>
    <dbReference type="NCBI Taxonomy" id="390896"/>
    <lineage>
        <taxon>Eukaryota</taxon>
        <taxon>Fungi</taxon>
        <taxon>Dikarya</taxon>
        <taxon>Ascomycota</taxon>
        <taxon>Pezizomycotina</taxon>
        <taxon>Dothideomycetes</taxon>
        <taxon>Pleosporomycetidae</taxon>
        <taxon>Pleosporales</taxon>
        <taxon>Massarineae</taxon>
        <taxon>Trematosphaeriaceae</taxon>
        <taxon>Trematosphaeria</taxon>
    </lineage>
</organism>
<feature type="signal peptide" evidence="1">
    <location>
        <begin position="1"/>
        <end position="19"/>
    </location>
</feature>
<dbReference type="EMBL" id="ML987192">
    <property type="protein sequence ID" value="KAF2252462.1"/>
    <property type="molecule type" value="Genomic_DNA"/>
</dbReference>
<accession>A0A6A6IRN3</accession>
<reference evidence="2" key="1">
    <citation type="journal article" date="2020" name="Stud. Mycol.">
        <title>101 Dothideomycetes genomes: a test case for predicting lifestyles and emergence of pathogens.</title>
        <authorList>
            <person name="Haridas S."/>
            <person name="Albert R."/>
            <person name="Binder M."/>
            <person name="Bloem J."/>
            <person name="Labutti K."/>
            <person name="Salamov A."/>
            <person name="Andreopoulos B."/>
            <person name="Baker S."/>
            <person name="Barry K."/>
            <person name="Bills G."/>
            <person name="Bluhm B."/>
            <person name="Cannon C."/>
            <person name="Castanera R."/>
            <person name="Culley D."/>
            <person name="Daum C."/>
            <person name="Ezra D."/>
            <person name="Gonzalez J."/>
            <person name="Henrissat B."/>
            <person name="Kuo A."/>
            <person name="Liang C."/>
            <person name="Lipzen A."/>
            <person name="Lutzoni F."/>
            <person name="Magnuson J."/>
            <person name="Mondo S."/>
            <person name="Nolan M."/>
            <person name="Ohm R."/>
            <person name="Pangilinan J."/>
            <person name="Park H.-J."/>
            <person name="Ramirez L."/>
            <person name="Alfaro M."/>
            <person name="Sun H."/>
            <person name="Tritt A."/>
            <person name="Yoshinaga Y."/>
            <person name="Zwiers L.-H."/>
            <person name="Turgeon B."/>
            <person name="Goodwin S."/>
            <person name="Spatafora J."/>
            <person name="Crous P."/>
            <person name="Grigoriev I."/>
        </authorList>
    </citation>
    <scope>NUCLEOTIDE SEQUENCE</scope>
    <source>
        <strain evidence="2">CBS 122368</strain>
    </source>
</reference>
<evidence type="ECO:0008006" key="4">
    <source>
        <dbReference type="Google" id="ProtNLM"/>
    </source>
</evidence>
<dbReference type="AlphaFoldDB" id="A0A6A6IRN3"/>
<name>A0A6A6IRN3_9PLEO</name>
<protein>
    <recommendedName>
        <fullName evidence="4">Secreted protein</fullName>
    </recommendedName>
</protein>
<sequence>MFNFYCLLDYILLLHLACGCLRDGGYPSISRIPLSRHDGKSRPQAIARNDFFWRSIDKRLVDLLAWNERMLHGFVRTLSFATSDHAHGASPSPDGHT</sequence>
<gene>
    <name evidence="2" type="ORF">BU26DRAFT_257410</name>
</gene>
<keyword evidence="1" id="KW-0732">Signal</keyword>
<feature type="chain" id="PRO_5025617355" description="Secreted protein" evidence="1">
    <location>
        <begin position="20"/>
        <end position="97"/>
    </location>
</feature>
<evidence type="ECO:0000256" key="1">
    <source>
        <dbReference type="SAM" id="SignalP"/>
    </source>
</evidence>
<keyword evidence="3" id="KW-1185">Reference proteome</keyword>